<dbReference type="SUPFAM" id="SSF52266">
    <property type="entry name" value="SGNH hydrolase"/>
    <property type="match status" value="1"/>
</dbReference>
<comment type="caution">
    <text evidence="3">The sequence shown here is derived from an EMBL/GenBank/DDBJ whole genome shotgun (WGS) entry which is preliminary data.</text>
</comment>
<name>A0A9E2KMV2_9FIRM</name>
<gene>
    <name evidence="3" type="ORF">H9864_08630</name>
</gene>
<organism evidence="3 4">
    <name type="scientific">Candidatus Faecalibacterium intestinavium</name>
    <dbReference type="NCBI Taxonomy" id="2838580"/>
    <lineage>
        <taxon>Bacteria</taxon>
        <taxon>Bacillati</taxon>
        <taxon>Bacillota</taxon>
        <taxon>Clostridia</taxon>
        <taxon>Eubacteriales</taxon>
        <taxon>Oscillospiraceae</taxon>
        <taxon>Faecalibacterium</taxon>
    </lineage>
</organism>
<keyword evidence="1" id="KW-0472">Membrane</keyword>
<dbReference type="Pfam" id="PF13472">
    <property type="entry name" value="Lipase_GDSL_2"/>
    <property type="match status" value="1"/>
</dbReference>
<dbReference type="EMBL" id="JAHLFH010000184">
    <property type="protein sequence ID" value="MBU3820412.1"/>
    <property type="molecule type" value="Genomic_DNA"/>
</dbReference>
<dbReference type="InterPro" id="IPR013830">
    <property type="entry name" value="SGNH_hydro"/>
</dbReference>
<reference evidence="3" key="2">
    <citation type="submission" date="2021-04" db="EMBL/GenBank/DDBJ databases">
        <authorList>
            <person name="Gilroy R."/>
        </authorList>
    </citation>
    <scope>NUCLEOTIDE SEQUENCE</scope>
    <source>
        <strain evidence="3">742</strain>
    </source>
</reference>
<dbReference type="AlphaFoldDB" id="A0A9E2KMV2"/>
<dbReference type="InterPro" id="IPR036514">
    <property type="entry name" value="SGNH_hydro_sf"/>
</dbReference>
<reference evidence="3" key="1">
    <citation type="journal article" date="2021" name="PeerJ">
        <title>Extensive microbial diversity within the chicken gut microbiome revealed by metagenomics and culture.</title>
        <authorList>
            <person name="Gilroy R."/>
            <person name="Ravi A."/>
            <person name="Getino M."/>
            <person name="Pursley I."/>
            <person name="Horton D.L."/>
            <person name="Alikhan N.F."/>
            <person name="Baker D."/>
            <person name="Gharbi K."/>
            <person name="Hall N."/>
            <person name="Watson M."/>
            <person name="Adriaenssens E.M."/>
            <person name="Foster-Nyarko E."/>
            <person name="Jarju S."/>
            <person name="Secka A."/>
            <person name="Antonio M."/>
            <person name="Oren A."/>
            <person name="Chaudhuri R.R."/>
            <person name="La Ragione R."/>
            <person name="Hildebrand F."/>
            <person name="Pallen M.J."/>
        </authorList>
    </citation>
    <scope>NUCLEOTIDE SEQUENCE</scope>
    <source>
        <strain evidence="3">742</strain>
    </source>
</reference>
<protein>
    <submittedName>
        <fullName evidence="3">Lipase</fullName>
    </submittedName>
</protein>
<dbReference type="Proteomes" id="UP000824178">
    <property type="component" value="Unassembled WGS sequence"/>
</dbReference>
<evidence type="ECO:0000313" key="3">
    <source>
        <dbReference type="EMBL" id="MBU3820412.1"/>
    </source>
</evidence>
<feature type="domain" description="SGNH hydrolase-type esterase" evidence="2">
    <location>
        <begin position="125"/>
        <end position="294"/>
    </location>
</feature>
<evidence type="ECO:0000256" key="1">
    <source>
        <dbReference type="SAM" id="Phobius"/>
    </source>
</evidence>
<evidence type="ECO:0000259" key="2">
    <source>
        <dbReference type="Pfam" id="PF13472"/>
    </source>
</evidence>
<keyword evidence="1" id="KW-1133">Transmembrane helix</keyword>
<proteinExistence type="predicted"/>
<feature type="transmembrane region" description="Helical" evidence="1">
    <location>
        <begin position="21"/>
        <end position="39"/>
    </location>
</feature>
<dbReference type="Gene3D" id="3.40.50.1110">
    <property type="entry name" value="SGNH hydrolase"/>
    <property type="match status" value="1"/>
</dbReference>
<sequence length="325" mass="33943">MGISREYHAARRRGRPGAGHRVIGGIVWAAAILAVSLGITKVMEGSSPDADAPPAYLPSGAVESILAPLPMEGGGAAESGGTEIEGFGPAQQSAGGYTLLARDSTVIRQPACGQVDLSYFADAAFLGDSLTVGFEEYGINLSGALICGYIGAGPDTIANRSTVTHPTRGQEVALDVLAQAQPKKLYILLGTNTLTTAGTEEKFLAYYEAMLDTLRQTLGDACVIYVQSIPPVRPEAAAEKPGLAADRLRAVNERLAQLADRSGCVYLDLWEALADAEGNLKEVCAAPDGVHLSAGNGYGAWVNYLRSHTLYSARNPWTAGSAYAG</sequence>
<evidence type="ECO:0000313" key="4">
    <source>
        <dbReference type="Proteomes" id="UP000824178"/>
    </source>
</evidence>
<keyword evidence="1" id="KW-0812">Transmembrane</keyword>
<accession>A0A9E2KMV2</accession>